<reference evidence="2 3" key="1">
    <citation type="submission" date="2016-11" db="EMBL/GenBank/DDBJ databases">
        <authorList>
            <person name="Jaros S."/>
            <person name="Januszkiewicz K."/>
            <person name="Wedrychowicz H."/>
        </authorList>
    </citation>
    <scope>NUCLEOTIDE SEQUENCE [LARGE SCALE GENOMIC DNA]</scope>
    <source>
        <strain evidence="2 3">DSM 18772</strain>
    </source>
</reference>
<dbReference type="GO" id="GO:0005737">
    <property type="term" value="C:cytoplasm"/>
    <property type="evidence" value="ECO:0007669"/>
    <property type="project" value="TreeGrafter"/>
</dbReference>
<evidence type="ECO:0000313" key="3">
    <source>
        <dbReference type="Proteomes" id="UP000184510"/>
    </source>
</evidence>
<dbReference type="GO" id="GO:0008080">
    <property type="term" value="F:N-acetyltransferase activity"/>
    <property type="evidence" value="ECO:0007669"/>
    <property type="project" value="InterPro"/>
</dbReference>
<dbReference type="RefSeq" id="WP_143184571.1">
    <property type="nucleotide sequence ID" value="NZ_FQYR01000005.1"/>
</dbReference>
<dbReference type="Gene3D" id="3.40.630.30">
    <property type="match status" value="1"/>
</dbReference>
<dbReference type="PROSITE" id="PS51186">
    <property type="entry name" value="GNAT"/>
    <property type="match status" value="1"/>
</dbReference>
<dbReference type="STRING" id="1123071.SAMN02745181_3006"/>
<dbReference type="PANTHER" id="PTHR13538">
    <property type="entry name" value="N-ACETYLTRANSFERASE 6"/>
    <property type="match status" value="1"/>
</dbReference>
<dbReference type="InParanoid" id="A0A1M6NXG2"/>
<sequence>MPVHDLRDYPHHLDTLASWHQKEWAHLNPGQTLEQRIFKMQDYLKPDFIPSTFIYLRDGKLCGSAAIIESDMDTHTELRPWLASVYVSPNERRQGIGRILVESVMERARHNDISTLYLYTPDQANFYRKLGWRAIADESYHDTPVTTMSVRLV</sequence>
<keyword evidence="3" id="KW-1185">Reference proteome</keyword>
<dbReference type="SUPFAM" id="SSF55729">
    <property type="entry name" value="Acyl-CoA N-acyltransferases (Nat)"/>
    <property type="match status" value="1"/>
</dbReference>
<dbReference type="InterPro" id="IPR000182">
    <property type="entry name" value="GNAT_dom"/>
</dbReference>
<organism evidence="2 3">
    <name type="scientific">Rubritalea squalenifaciens DSM 18772</name>
    <dbReference type="NCBI Taxonomy" id="1123071"/>
    <lineage>
        <taxon>Bacteria</taxon>
        <taxon>Pseudomonadati</taxon>
        <taxon>Verrucomicrobiota</taxon>
        <taxon>Verrucomicrobiia</taxon>
        <taxon>Verrucomicrobiales</taxon>
        <taxon>Rubritaleaceae</taxon>
        <taxon>Rubritalea</taxon>
    </lineage>
</organism>
<evidence type="ECO:0000313" key="2">
    <source>
        <dbReference type="EMBL" id="SHK00427.1"/>
    </source>
</evidence>
<dbReference type="Pfam" id="PF00583">
    <property type="entry name" value="Acetyltransf_1"/>
    <property type="match status" value="1"/>
</dbReference>
<evidence type="ECO:0000259" key="1">
    <source>
        <dbReference type="PROSITE" id="PS51186"/>
    </source>
</evidence>
<dbReference type="OrthoDB" id="9768284at2"/>
<dbReference type="EMBL" id="FQYR01000005">
    <property type="protein sequence ID" value="SHK00427.1"/>
    <property type="molecule type" value="Genomic_DNA"/>
</dbReference>
<proteinExistence type="predicted"/>
<accession>A0A1M6NXG2</accession>
<dbReference type="FunCoup" id="A0A1M6NXG2">
    <property type="interactions" value="48"/>
</dbReference>
<dbReference type="InterPro" id="IPR016181">
    <property type="entry name" value="Acyl_CoA_acyltransferase"/>
</dbReference>
<feature type="domain" description="N-acetyltransferase" evidence="1">
    <location>
        <begin position="1"/>
        <end position="153"/>
    </location>
</feature>
<gene>
    <name evidence="2" type="ORF">SAMN02745181_3006</name>
</gene>
<dbReference type="InterPro" id="IPR039840">
    <property type="entry name" value="NAA80"/>
</dbReference>
<dbReference type="AlphaFoldDB" id="A0A1M6NXG2"/>
<dbReference type="Proteomes" id="UP000184510">
    <property type="component" value="Unassembled WGS sequence"/>
</dbReference>
<dbReference type="GO" id="GO:1905502">
    <property type="term" value="F:acetyl-CoA binding"/>
    <property type="evidence" value="ECO:0007669"/>
    <property type="project" value="TreeGrafter"/>
</dbReference>
<dbReference type="PANTHER" id="PTHR13538:SF4">
    <property type="entry name" value="N-ALPHA-ACETYLTRANSFERASE 80"/>
    <property type="match status" value="1"/>
</dbReference>
<keyword evidence="2" id="KW-0808">Transferase</keyword>
<name>A0A1M6NXG2_9BACT</name>
<dbReference type="CDD" id="cd04301">
    <property type="entry name" value="NAT_SF"/>
    <property type="match status" value="1"/>
</dbReference>
<protein>
    <submittedName>
        <fullName evidence="2">Acetyltransferase (GNAT) family protein</fullName>
    </submittedName>
</protein>